<dbReference type="Gene3D" id="1.10.490.10">
    <property type="entry name" value="Globins"/>
    <property type="match status" value="1"/>
</dbReference>
<comment type="catalytic activity">
    <reaction evidence="10">
        <text>2 nitric oxide + NADH + 2 O2 = 2 nitrate + NAD(+) + H(+)</text>
        <dbReference type="Rhea" id="RHEA:19469"/>
        <dbReference type="ChEBI" id="CHEBI:15378"/>
        <dbReference type="ChEBI" id="CHEBI:15379"/>
        <dbReference type="ChEBI" id="CHEBI:16480"/>
        <dbReference type="ChEBI" id="CHEBI:17632"/>
        <dbReference type="ChEBI" id="CHEBI:57540"/>
        <dbReference type="ChEBI" id="CHEBI:57945"/>
        <dbReference type="EC" id="1.14.12.17"/>
    </reaction>
</comment>
<keyword evidence="7" id="KW-0521">NADP</keyword>
<keyword evidence="4 12" id="KW-0349">Heme</keyword>
<evidence type="ECO:0000256" key="3">
    <source>
        <dbReference type="ARBA" id="ARBA00012229"/>
    </source>
</evidence>
<feature type="domain" description="Globin" evidence="13">
    <location>
        <begin position="1"/>
        <end position="107"/>
    </location>
</feature>
<dbReference type="PROSITE" id="PS51384">
    <property type="entry name" value="FAD_FR"/>
    <property type="match status" value="1"/>
</dbReference>
<dbReference type="GO" id="GO:0071500">
    <property type="term" value="P:cellular response to nitrosative stress"/>
    <property type="evidence" value="ECO:0007669"/>
    <property type="project" value="TreeGrafter"/>
</dbReference>
<protein>
    <recommendedName>
        <fullName evidence="3">nitric oxide dioxygenase</fullName>
        <ecNumber evidence="3">1.14.12.17</ecNumber>
    </recommendedName>
</protein>
<dbReference type="EC" id="1.14.12.17" evidence="3"/>
<reference evidence="15" key="1">
    <citation type="submission" date="2020-02" db="EMBL/GenBank/DDBJ databases">
        <authorList>
            <person name="Meier V. D."/>
        </authorList>
    </citation>
    <scope>NUCLEOTIDE SEQUENCE</scope>
    <source>
        <strain evidence="15">AVDCRST_MAG56</strain>
    </source>
</reference>
<comment type="cofactor">
    <cofactor evidence="1">
        <name>heme b</name>
        <dbReference type="ChEBI" id="CHEBI:60344"/>
    </cofactor>
</comment>
<dbReference type="PANTHER" id="PTHR43396:SF3">
    <property type="entry name" value="FLAVOHEMOPROTEIN"/>
    <property type="match status" value="1"/>
</dbReference>
<dbReference type="FunFam" id="2.40.30.10:FF:000034">
    <property type="entry name" value="Flavohemoprotein"/>
    <property type="match status" value="1"/>
</dbReference>
<dbReference type="Pfam" id="PF00175">
    <property type="entry name" value="NAD_binding_1"/>
    <property type="match status" value="1"/>
</dbReference>
<evidence type="ECO:0000256" key="4">
    <source>
        <dbReference type="ARBA" id="ARBA00022617"/>
    </source>
</evidence>
<dbReference type="CDD" id="cd06184">
    <property type="entry name" value="flavohem_like_fad_nad_binding"/>
    <property type="match status" value="1"/>
</dbReference>
<keyword evidence="15" id="KW-0560">Oxidoreductase</keyword>
<keyword evidence="12" id="KW-0813">Transport</keyword>
<dbReference type="InterPro" id="IPR009050">
    <property type="entry name" value="Globin-like_sf"/>
</dbReference>
<proteinExistence type="inferred from homology"/>
<keyword evidence="5 12" id="KW-0561">Oxygen transport</keyword>
<dbReference type="Gene3D" id="3.40.50.80">
    <property type="entry name" value="Nucleotide-binding domain of ferredoxin-NADP reductase (FNR) module"/>
    <property type="match status" value="1"/>
</dbReference>
<comment type="similarity">
    <text evidence="2">In the C-terminal section; belongs to the flavoprotein pyridine nucleotide cytochrome reductase family.</text>
</comment>
<dbReference type="InterPro" id="IPR039261">
    <property type="entry name" value="FNR_nucleotide-bd"/>
</dbReference>
<evidence type="ECO:0000256" key="1">
    <source>
        <dbReference type="ARBA" id="ARBA00001970"/>
    </source>
</evidence>
<keyword evidence="15" id="KW-0223">Dioxygenase</keyword>
<dbReference type="InterPro" id="IPR012292">
    <property type="entry name" value="Globin/Proto"/>
</dbReference>
<dbReference type="GO" id="GO:0046872">
    <property type="term" value="F:metal ion binding"/>
    <property type="evidence" value="ECO:0007669"/>
    <property type="project" value="UniProtKB-KW"/>
</dbReference>
<evidence type="ECO:0000313" key="15">
    <source>
        <dbReference type="EMBL" id="CAA9259679.1"/>
    </source>
</evidence>
<dbReference type="InterPro" id="IPR001433">
    <property type="entry name" value="OxRdtase_FAD/NAD-bd"/>
</dbReference>
<evidence type="ECO:0000256" key="8">
    <source>
        <dbReference type="ARBA" id="ARBA00023004"/>
    </source>
</evidence>
<dbReference type="AlphaFoldDB" id="A0A6J4IV44"/>
<dbReference type="Gene3D" id="2.40.30.10">
    <property type="entry name" value="Translation factors"/>
    <property type="match status" value="1"/>
</dbReference>
<keyword evidence="8" id="KW-0408">Iron</keyword>
<dbReference type="GO" id="GO:0008941">
    <property type="term" value="F:nitric oxide dioxygenase NAD(P)H activity"/>
    <property type="evidence" value="ECO:0007669"/>
    <property type="project" value="UniProtKB-EC"/>
</dbReference>
<dbReference type="SUPFAM" id="SSF63380">
    <property type="entry name" value="Riboflavin synthase domain-like"/>
    <property type="match status" value="1"/>
</dbReference>
<feature type="domain" description="FAD-binding FR-type" evidence="14">
    <location>
        <begin position="121"/>
        <end position="232"/>
    </location>
</feature>
<evidence type="ECO:0000256" key="2">
    <source>
        <dbReference type="ARBA" id="ARBA00006401"/>
    </source>
</evidence>
<dbReference type="Pfam" id="PF00970">
    <property type="entry name" value="FAD_binding_6"/>
    <property type="match status" value="1"/>
</dbReference>
<dbReference type="EMBL" id="CADCTQ010000216">
    <property type="protein sequence ID" value="CAA9259679.1"/>
    <property type="molecule type" value="Genomic_DNA"/>
</dbReference>
<dbReference type="GO" id="GO:0046210">
    <property type="term" value="P:nitric oxide catabolic process"/>
    <property type="evidence" value="ECO:0007669"/>
    <property type="project" value="TreeGrafter"/>
</dbReference>
<evidence type="ECO:0000259" key="14">
    <source>
        <dbReference type="PROSITE" id="PS51384"/>
    </source>
</evidence>
<dbReference type="PANTHER" id="PTHR43396">
    <property type="entry name" value="FLAVOHEMOPROTEIN"/>
    <property type="match status" value="1"/>
</dbReference>
<dbReference type="InterPro" id="IPR008333">
    <property type="entry name" value="Cbr1-like_FAD-bd_dom"/>
</dbReference>
<dbReference type="Pfam" id="PF00042">
    <property type="entry name" value="Globin"/>
    <property type="match status" value="1"/>
</dbReference>
<name>A0A6J4IV44_9SPHI</name>
<evidence type="ECO:0000256" key="5">
    <source>
        <dbReference type="ARBA" id="ARBA00022621"/>
    </source>
</evidence>
<sequence length="373" mass="41118">MFTHNPELKHIFNQGNQHKGHQQTALALAVLAYAENIDNPAALTTPLSRIGHKHRSLDIRPEQYAIVGGHLLSAIREVLGPAATPPLLEAWAVAYGELAGLMSSLEAGLYADTVAREGGWSGWRPFVIEKKVQETAEITSFYLYPSDGGKAASFVPGQYISVQVYLPELGLRQPRQYSLSDAPNESYYRISVKRENGLHPSPDGMISNHLHNNLQAGDALQLTAPAGDFVLDTSKQTPVVLVSGGVGQTPFISMCEYLIATGSQREVVWVHGARNRSLHAFREKLADWSRRSDQFSSYVFYQSPEGSLPAEDWYEGIVDLTVLGNAVLRPGADYYLCGPTPFLRKQFRDLVSLGVRGSAIHYEEFGPQVLQLQ</sequence>
<dbReference type="InterPro" id="IPR017938">
    <property type="entry name" value="Riboflavin_synthase-like_b-brl"/>
</dbReference>
<keyword evidence="9" id="KW-0520">NAD</keyword>
<dbReference type="GO" id="GO:0020037">
    <property type="term" value="F:heme binding"/>
    <property type="evidence" value="ECO:0007669"/>
    <property type="project" value="InterPro"/>
</dbReference>
<dbReference type="SUPFAM" id="SSF46458">
    <property type="entry name" value="Globin-like"/>
    <property type="match status" value="1"/>
</dbReference>
<dbReference type="GO" id="GO:0005344">
    <property type="term" value="F:oxygen carrier activity"/>
    <property type="evidence" value="ECO:0007669"/>
    <property type="project" value="UniProtKB-KW"/>
</dbReference>
<dbReference type="GO" id="GO:0071949">
    <property type="term" value="F:FAD binding"/>
    <property type="evidence" value="ECO:0007669"/>
    <property type="project" value="TreeGrafter"/>
</dbReference>
<keyword evidence="6" id="KW-0479">Metal-binding</keyword>
<evidence type="ECO:0000256" key="10">
    <source>
        <dbReference type="ARBA" id="ARBA00048649"/>
    </source>
</evidence>
<evidence type="ECO:0000256" key="7">
    <source>
        <dbReference type="ARBA" id="ARBA00022857"/>
    </source>
</evidence>
<dbReference type="GO" id="GO:0019825">
    <property type="term" value="F:oxygen binding"/>
    <property type="evidence" value="ECO:0007669"/>
    <property type="project" value="InterPro"/>
</dbReference>
<dbReference type="NCBIfam" id="NF009805">
    <property type="entry name" value="PRK13289.1"/>
    <property type="match status" value="1"/>
</dbReference>
<comment type="similarity">
    <text evidence="12">Belongs to the globin family.</text>
</comment>
<dbReference type="PROSITE" id="PS01033">
    <property type="entry name" value="GLOBIN"/>
    <property type="match status" value="1"/>
</dbReference>
<accession>A0A6J4IV44</accession>
<comment type="catalytic activity">
    <reaction evidence="11">
        <text>2 nitric oxide + NADPH + 2 O2 = 2 nitrate + NADP(+) + H(+)</text>
        <dbReference type="Rhea" id="RHEA:19465"/>
        <dbReference type="ChEBI" id="CHEBI:15378"/>
        <dbReference type="ChEBI" id="CHEBI:15379"/>
        <dbReference type="ChEBI" id="CHEBI:16480"/>
        <dbReference type="ChEBI" id="CHEBI:17632"/>
        <dbReference type="ChEBI" id="CHEBI:57783"/>
        <dbReference type="ChEBI" id="CHEBI:58349"/>
        <dbReference type="EC" id="1.14.12.17"/>
    </reaction>
</comment>
<gene>
    <name evidence="15" type="ORF">AVDCRST_MAG56-2454</name>
</gene>
<evidence type="ECO:0000259" key="13">
    <source>
        <dbReference type="PROSITE" id="PS01033"/>
    </source>
</evidence>
<evidence type="ECO:0000256" key="12">
    <source>
        <dbReference type="RuleBase" id="RU000356"/>
    </source>
</evidence>
<organism evidence="15">
    <name type="scientific">uncultured Cytophagales bacterium</name>
    <dbReference type="NCBI Taxonomy" id="158755"/>
    <lineage>
        <taxon>Bacteria</taxon>
        <taxon>Pseudomonadati</taxon>
        <taxon>Bacteroidota</taxon>
        <taxon>Sphingobacteriia</taxon>
        <taxon>Sphingobacteriales</taxon>
        <taxon>environmental samples</taxon>
    </lineage>
</organism>
<dbReference type="InterPro" id="IPR000971">
    <property type="entry name" value="Globin"/>
</dbReference>
<evidence type="ECO:0000256" key="6">
    <source>
        <dbReference type="ARBA" id="ARBA00022723"/>
    </source>
</evidence>
<evidence type="ECO:0000256" key="9">
    <source>
        <dbReference type="ARBA" id="ARBA00023027"/>
    </source>
</evidence>
<dbReference type="SUPFAM" id="SSF52343">
    <property type="entry name" value="Ferredoxin reductase-like, C-terminal NADP-linked domain"/>
    <property type="match status" value="1"/>
</dbReference>
<dbReference type="InterPro" id="IPR017927">
    <property type="entry name" value="FAD-bd_FR_type"/>
</dbReference>
<evidence type="ECO:0000256" key="11">
    <source>
        <dbReference type="ARBA" id="ARBA00049433"/>
    </source>
</evidence>